<keyword evidence="3" id="KW-1185">Reference proteome</keyword>
<gene>
    <name evidence="2" type="ORF">LENED_003104</name>
</gene>
<reference evidence="2 3" key="2">
    <citation type="submission" date="2017-02" db="EMBL/GenBank/DDBJ databases">
        <title>A genome survey and senescence transcriptome analysis in Lentinula edodes.</title>
        <authorList>
            <person name="Sakamoto Y."/>
            <person name="Nakade K."/>
            <person name="Sato S."/>
            <person name="Yoshida Y."/>
            <person name="Miyazaki K."/>
            <person name="Natsume S."/>
            <person name="Konno N."/>
        </authorList>
    </citation>
    <scope>NUCLEOTIDE SEQUENCE [LARGE SCALE GENOMIC DNA]</scope>
    <source>
        <strain evidence="2 3">NBRC 111202</strain>
    </source>
</reference>
<dbReference type="Proteomes" id="UP000188533">
    <property type="component" value="Unassembled WGS sequence"/>
</dbReference>
<proteinExistence type="predicted"/>
<evidence type="ECO:0000313" key="3">
    <source>
        <dbReference type="Proteomes" id="UP000188533"/>
    </source>
</evidence>
<feature type="compositionally biased region" description="Polar residues" evidence="1">
    <location>
        <begin position="1"/>
        <end position="11"/>
    </location>
</feature>
<feature type="region of interest" description="Disordered" evidence="1">
    <location>
        <begin position="1"/>
        <end position="33"/>
    </location>
</feature>
<accession>A0A1Q3E327</accession>
<name>A0A1Q3E327_LENED</name>
<organism evidence="2 3">
    <name type="scientific">Lentinula edodes</name>
    <name type="common">Shiitake mushroom</name>
    <name type="synonym">Lentinus edodes</name>
    <dbReference type="NCBI Taxonomy" id="5353"/>
    <lineage>
        <taxon>Eukaryota</taxon>
        <taxon>Fungi</taxon>
        <taxon>Dikarya</taxon>
        <taxon>Basidiomycota</taxon>
        <taxon>Agaricomycotina</taxon>
        <taxon>Agaricomycetes</taxon>
        <taxon>Agaricomycetidae</taxon>
        <taxon>Agaricales</taxon>
        <taxon>Marasmiineae</taxon>
        <taxon>Omphalotaceae</taxon>
        <taxon>Lentinula</taxon>
    </lineage>
</organism>
<evidence type="ECO:0000313" key="2">
    <source>
        <dbReference type="EMBL" id="GAW01504.1"/>
    </source>
</evidence>
<comment type="caution">
    <text evidence="2">The sequence shown here is derived from an EMBL/GenBank/DDBJ whole genome shotgun (WGS) entry which is preliminary data.</text>
</comment>
<sequence>MHATRSRSSSIAVHRRRRLSPSHTILGPPLNGDIMPSTEPEWGTTLGLYFALGDAIPQLKGFDSTLSRFGHKRSIDVQSGFGANADGDDLYKAKVIVGTRKFYIAGTYDQSSSNTNACLSSCGCTEMFKGDVAIFFYSIHAPERFLHSIPRYQTIQARDEVIRRALTAFSKNVREHVEKGTTLKHILRG</sequence>
<reference evidence="2 3" key="1">
    <citation type="submission" date="2016-08" db="EMBL/GenBank/DDBJ databases">
        <authorList>
            <consortium name="Lentinula edodes genome sequencing consortium"/>
            <person name="Sakamoto Y."/>
            <person name="Nakade K."/>
            <person name="Sato S."/>
            <person name="Yoshida Y."/>
            <person name="Miyazaki K."/>
            <person name="Natsume S."/>
            <person name="Konno N."/>
        </authorList>
    </citation>
    <scope>NUCLEOTIDE SEQUENCE [LARGE SCALE GENOMIC DNA]</scope>
    <source>
        <strain evidence="2 3">NBRC 111202</strain>
    </source>
</reference>
<dbReference type="EMBL" id="BDGU01000063">
    <property type="protein sequence ID" value="GAW01504.1"/>
    <property type="molecule type" value="Genomic_DNA"/>
</dbReference>
<protein>
    <submittedName>
        <fullName evidence="2">Uncharacterized protein</fullName>
    </submittedName>
</protein>
<evidence type="ECO:0000256" key="1">
    <source>
        <dbReference type="SAM" id="MobiDB-lite"/>
    </source>
</evidence>
<dbReference type="AlphaFoldDB" id="A0A1Q3E327"/>